<comment type="caution">
    <text evidence="2">The sequence shown here is derived from an EMBL/GenBank/DDBJ whole genome shotgun (WGS) entry which is preliminary data.</text>
</comment>
<reference evidence="2" key="2">
    <citation type="submission" date="2020-09" db="EMBL/GenBank/DDBJ databases">
        <authorList>
            <person name="Sun Q."/>
            <person name="Zhou Y."/>
        </authorList>
    </citation>
    <scope>NUCLEOTIDE SEQUENCE</scope>
    <source>
        <strain evidence="2">CGMCC 1.15095</strain>
    </source>
</reference>
<evidence type="ECO:0000313" key="2">
    <source>
        <dbReference type="EMBL" id="GGB88930.1"/>
    </source>
</evidence>
<dbReference type="EMBL" id="BMHK01000002">
    <property type="protein sequence ID" value="GGB88930.1"/>
    <property type="molecule type" value="Genomic_DNA"/>
</dbReference>
<protein>
    <submittedName>
        <fullName evidence="2">Uncharacterized protein</fullName>
    </submittedName>
</protein>
<keyword evidence="1" id="KW-0472">Membrane</keyword>
<proteinExistence type="predicted"/>
<organism evidence="2 3">
    <name type="scientific">Novosphingobium endophyticum</name>
    <dbReference type="NCBI Taxonomy" id="1955250"/>
    <lineage>
        <taxon>Bacteria</taxon>
        <taxon>Pseudomonadati</taxon>
        <taxon>Pseudomonadota</taxon>
        <taxon>Alphaproteobacteria</taxon>
        <taxon>Sphingomonadales</taxon>
        <taxon>Sphingomonadaceae</taxon>
        <taxon>Novosphingobium</taxon>
    </lineage>
</organism>
<gene>
    <name evidence="2" type="ORF">GCM10011494_04040</name>
</gene>
<keyword evidence="3" id="KW-1185">Reference proteome</keyword>
<evidence type="ECO:0000256" key="1">
    <source>
        <dbReference type="SAM" id="Phobius"/>
    </source>
</evidence>
<feature type="transmembrane region" description="Helical" evidence="1">
    <location>
        <begin position="6"/>
        <end position="30"/>
    </location>
</feature>
<name>A0A916TQP6_9SPHN</name>
<keyword evidence="1" id="KW-0812">Transmembrane</keyword>
<dbReference type="Proteomes" id="UP000608154">
    <property type="component" value="Unassembled WGS sequence"/>
</dbReference>
<evidence type="ECO:0000313" key="3">
    <source>
        <dbReference type="Proteomes" id="UP000608154"/>
    </source>
</evidence>
<reference evidence="2" key="1">
    <citation type="journal article" date="2014" name="Int. J. Syst. Evol. Microbiol.">
        <title>Complete genome sequence of Corynebacterium casei LMG S-19264T (=DSM 44701T), isolated from a smear-ripened cheese.</title>
        <authorList>
            <consortium name="US DOE Joint Genome Institute (JGI-PGF)"/>
            <person name="Walter F."/>
            <person name="Albersmeier A."/>
            <person name="Kalinowski J."/>
            <person name="Ruckert C."/>
        </authorList>
    </citation>
    <scope>NUCLEOTIDE SEQUENCE</scope>
    <source>
        <strain evidence="2">CGMCC 1.15095</strain>
    </source>
</reference>
<dbReference type="AlphaFoldDB" id="A0A916TQP6"/>
<keyword evidence="1" id="KW-1133">Transmembrane helix</keyword>
<feature type="transmembrane region" description="Helical" evidence="1">
    <location>
        <begin position="42"/>
        <end position="69"/>
    </location>
</feature>
<accession>A0A916TQP6</accession>
<sequence length="71" mass="7276">MGEPAMGLYWLGPVLVLAFLGGLMTAAVLLRMGKVHGPRRVLAAIALPFGCLAVPLLALSLLAIAGGVLRP</sequence>